<name>A0A7E4VKM2_PANRE</name>
<accession>A0A7E4VKM2</accession>
<evidence type="ECO:0000313" key="1">
    <source>
        <dbReference type="Proteomes" id="UP000492821"/>
    </source>
</evidence>
<sequence length="109" mass="12719">MAGLISINSCWRSVLWVDEVINKSEPVEITDTLILHCNSIEAYSRVIPRICGAYNRLILHGHMSWDQIKQLIHSGVQQVRINAKFEIEPEEYVKFACFMRTHSRGREYK</sequence>
<evidence type="ECO:0000313" key="2">
    <source>
        <dbReference type="WBParaSite" id="Pan_g213.t1"/>
    </source>
</evidence>
<dbReference type="WBParaSite" id="Pan_g213.t1">
    <property type="protein sequence ID" value="Pan_g213.t1"/>
    <property type="gene ID" value="Pan_g213"/>
</dbReference>
<organism evidence="1 2">
    <name type="scientific">Panagrellus redivivus</name>
    <name type="common">Microworm</name>
    <dbReference type="NCBI Taxonomy" id="6233"/>
    <lineage>
        <taxon>Eukaryota</taxon>
        <taxon>Metazoa</taxon>
        <taxon>Ecdysozoa</taxon>
        <taxon>Nematoda</taxon>
        <taxon>Chromadorea</taxon>
        <taxon>Rhabditida</taxon>
        <taxon>Tylenchina</taxon>
        <taxon>Panagrolaimomorpha</taxon>
        <taxon>Panagrolaimoidea</taxon>
        <taxon>Panagrolaimidae</taxon>
        <taxon>Panagrellus</taxon>
    </lineage>
</organism>
<proteinExistence type="predicted"/>
<dbReference type="AlphaFoldDB" id="A0A7E4VKM2"/>
<keyword evidence="1" id="KW-1185">Reference proteome</keyword>
<reference evidence="2" key="2">
    <citation type="submission" date="2020-10" db="UniProtKB">
        <authorList>
            <consortium name="WormBaseParasite"/>
        </authorList>
    </citation>
    <scope>IDENTIFICATION</scope>
</reference>
<protein>
    <submittedName>
        <fullName evidence="2">Rhamnulose-1-phosphate aldolase</fullName>
    </submittedName>
</protein>
<dbReference type="Proteomes" id="UP000492821">
    <property type="component" value="Unassembled WGS sequence"/>
</dbReference>
<reference evidence="1" key="1">
    <citation type="journal article" date="2013" name="Genetics">
        <title>The draft genome and transcriptome of Panagrellus redivivus are shaped by the harsh demands of a free-living lifestyle.</title>
        <authorList>
            <person name="Srinivasan J."/>
            <person name="Dillman A.R."/>
            <person name="Macchietto M.G."/>
            <person name="Heikkinen L."/>
            <person name="Lakso M."/>
            <person name="Fracchia K.M."/>
            <person name="Antoshechkin I."/>
            <person name="Mortazavi A."/>
            <person name="Wong G."/>
            <person name="Sternberg P.W."/>
        </authorList>
    </citation>
    <scope>NUCLEOTIDE SEQUENCE [LARGE SCALE GENOMIC DNA]</scope>
    <source>
        <strain evidence="1">MT8872</strain>
    </source>
</reference>